<keyword evidence="2" id="KW-1185">Reference proteome</keyword>
<gene>
    <name evidence="1" type="ORF">SY85_23885</name>
</gene>
<dbReference type="Proteomes" id="UP000077177">
    <property type="component" value="Chromosome"/>
</dbReference>
<dbReference type="EMBL" id="CP011390">
    <property type="protein sequence ID" value="ANE53062.1"/>
    <property type="molecule type" value="Genomic_DNA"/>
</dbReference>
<dbReference type="STRING" id="1492898.SY85_23885"/>
<dbReference type="Gene3D" id="1.50.10.20">
    <property type="match status" value="1"/>
</dbReference>
<protein>
    <submittedName>
        <fullName evidence="1">Uncharacterized protein</fullName>
    </submittedName>
</protein>
<dbReference type="AlphaFoldDB" id="A0A172U1G0"/>
<dbReference type="RefSeq" id="WP_066408641.1">
    <property type="nucleotide sequence ID" value="NZ_CP011390.1"/>
</dbReference>
<dbReference type="SUPFAM" id="SSF48239">
    <property type="entry name" value="Terpenoid cyclases/Protein prenyltransferases"/>
    <property type="match status" value="2"/>
</dbReference>
<dbReference type="PATRIC" id="fig|1492898.3.peg.5190"/>
<name>A0A172U1G0_9BACT</name>
<reference evidence="1 2" key="2">
    <citation type="journal article" date="2016" name="Int. J. Syst. Evol. Microbiol.">
        <title>Flavisolibacter tropicus sp. nov., isolated from tropical soil.</title>
        <authorList>
            <person name="Lee J.J."/>
            <person name="Kang M.S."/>
            <person name="Kim G.S."/>
            <person name="Lee C.S."/>
            <person name="Lim S."/>
            <person name="Lee J."/>
            <person name="Roh S.H."/>
            <person name="Kang H."/>
            <person name="Ha J.M."/>
            <person name="Bae S."/>
            <person name="Jung H.Y."/>
            <person name="Kim M.K."/>
        </authorList>
    </citation>
    <scope>NUCLEOTIDE SEQUENCE [LARGE SCALE GENOMIC DNA]</scope>
    <source>
        <strain evidence="1 2">LCS9</strain>
    </source>
</reference>
<dbReference type="KEGG" id="fla:SY85_23885"/>
<reference evidence="2" key="1">
    <citation type="submission" date="2015-01" db="EMBL/GenBank/DDBJ databases">
        <title>Flavisolibacter sp./LCS9/ whole genome sequencing.</title>
        <authorList>
            <person name="Kim M.K."/>
            <person name="Srinivasan S."/>
            <person name="Lee J.-J."/>
        </authorList>
    </citation>
    <scope>NUCLEOTIDE SEQUENCE [LARGE SCALE GENOMIC DNA]</scope>
    <source>
        <strain evidence="2">LCS9</strain>
    </source>
</reference>
<organism evidence="1 2">
    <name type="scientific">Flavisolibacter tropicus</name>
    <dbReference type="NCBI Taxonomy" id="1492898"/>
    <lineage>
        <taxon>Bacteria</taxon>
        <taxon>Pseudomonadati</taxon>
        <taxon>Bacteroidota</taxon>
        <taxon>Chitinophagia</taxon>
        <taxon>Chitinophagales</taxon>
        <taxon>Chitinophagaceae</taxon>
        <taxon>Flavisolibacter</taxon>
    </lineage>
</organism>
<accession>A0A172U1G0</accession>
<dbReference type="InterPro" id="IPR008930">
    <property type="entry name" value="Terpenoid_cyclase/PrenylTrfase"/>
</dbReference>
<dbReference type="OrthoDB" id="868739at2"/>
<proteinExistence type="predicted"/>
<evidence type="ECO:0000313" key="2">
    <source>
        <dbReference type="Proteomes" id="UP000077177"/>
    </source>
</evidence>
<sequence length="349" mass="40112">MDQLNIEDAIRRGIEYLKQYQYPNGQFRAFTATDDEMHINCTPDSSVFSTALICYSLGFLAKNAFVNEMISLSTGFLLREMKGPGAWKHYTQLHGYHSIIPADLDDTCCVSYILEKNGIKWIRGKNINLITSNRNKEGLFYTWLSFRLKQKHNRDYIRLVRSELLQPVSTYFFWRQMECERNDIDAAVNANVLFYLGHNKTTAPIVGYLNNIIKENKEDDCDKWYRNPFSIYYFIARNYKAGISDLEPSRKLIIDKILSATLPNGMFGSSVLDTALAICALADLNAPITIYTNQIKLLLDTQSEAGCWQRRILYYGGPKKLIGWGSEELTTAFCLEALQKFQNQVEVEV</sequence>
<evidence type="ECO:0000313" key="1">
    <source>
        <dbReference type="EMBL" id="ANE53062.1"/>
    </source>
</evidence>